<reference evidence="1" key="1">
    <citation type="submission" date="2020-08" db="EMBL/GenBank/DDBJ databases">
        <title>Plant associated metagenomes--Microbial community diversity and host control of community assembly across model and emerging plant ecological genomics systems.</title>
        <authorList>
            <person name="Dangl J."/>
        </authorList>
    </citation>
    <scope>NUCLEOTIDE SEQUENCE</scope>
    <source>
        <strain evidence="1">KD5</strain>
    </source>
</reference>
<proteinExistence type="predicted"/>
<keyword evidence="2" id="KW-1185">Reference proteome</keyword>
<protein>
    <submittedName>
        <fullName evidence="1">Uncharacterized protein</fullName>
    </submittedName>
</protein>
<evidence type="ECO:0000313" key="2">
    <source>
        <dbReference type="Proteomes" id="UP000589818"/>
    </source>
</evidence>
<dbReference type="EMBL" id="JACHVR010000001">
    <property type="protein sequence ID" value="MBB2886868.1"/>
    <property type="molecule type" value="Genomic_DNA"/>
</dbReference>
<evidence type="ECO:0000313" key="1">
    <source>
        <dbReference type="EMBL" id="MBB2886868.1"/>
    </source>
</evidence>
<accession>A0ACC5ME34</accession>
<name>A0ACC5ME34_9PSED</name>
<organism evidence="1 2">
    <name type="scientific">Pseudomonas umsongensis</name>
    <dbReference type="NCBI Taxonomy" id="198618"/>
    <lineage>
        <taxon>Bacteria</taxon>
        <taxon>Pseudomonadati</taxon>
        <taxon>Pseudomonadota</taxon>
        <taxon>Gammaproteobacteria</taxon>
        <taxon>Pseudomonadales</taxon>
        <taxon>Pseudomonadaceae</taxon>
        <taxon>Pseudomonas</taxon>
    </lineage>
</organism>
<gene>
    <name evidence="1" type="ORF">FHR69_002734</name>
</gene>
<dbReference type="Proteomes" id="UP000589818">
    <property type="component" value="Unassembled WGS sequence"/>
</dbReference>
<comment type="caution">
    <text evidence="1">The sequence shown here is derived from an EMBL/GenBank/DDBJ whole genome shotgun (WGS) entry which is preliminary data.</text>
</comment>
<sequence length="312" mass="34393">MRTQTRHTEALDWACRPALSVQALETGSQDEIDTMQIPLTSAQATVGLGLRRGLMNDLQAASAGAFDFLEVAPENWIGIGGAHGAAFRALAERYPLSCHGLSLSLGGPAPLDVGFLQEVRVFLDRYKVPLYSEHLSYCSDDGHLYDLLPLPFTEEAVHHVATRIRQTQDILGRRLAVENVSYYAAPQQDIDELTFTNAVLREADCDLLLDVNNVYVNSINHGFDPQAFLAGIDAGRVVAMHVAGHFDESDTLKIDTHGASVKPVVWSLLAEAYARFGVQPTLLERDFNYPAFSELVSELQTIRRLQEEADRG</sequence>